<dbReference type="PANTHER" id="PTHR43066">
    <property type="entry name" value="RHOMBOID-RELATED PROTEIN"/>
    <property type="match status" value="1"/>
</dbReference>
<name>A0ABT5YP83_9PROT</name>
<evidence type="ECO:0000256" key="5">
    <source>
        <dbReference type="ARBA" id="ARBA00022989"/>
    </source>
</evidence>
<protein>
    <submittedName>
        <fullName evidence="10">Rhomboid family intramembrane serine protease</fullName>
    </submittedName>
</protein>
<gene>
    <name evidence="10" type="ORF">P2G67_11990</name>
</gene>
<dbReference type="PANTHER" id="PTHR43066:SF26">
    <property type="entry name" value="RHOMBOID PROTEASE GLPG"/>
    <property type="match status" value="1"/>
</dbReference>
<comment type="subcellular location">
    <subcellularLocation>
        <location evidence="1">Membrane</location>
        <topology evidence="1">Multi-pass membrane protein</topology>
    </subcellularLocation>
</comment>
<dbReference type="InterPro" id="IPR022764">
    <property type="entry name" value="Peptidase_S54_rhomboid_dom"/>
</dbReference>
<evidence type="ECO:0000313" key="11">
    <source>
        <dbReference type="Proteomes" id="UP001215503"/>
    </source>
</evidence>
<evidence type="ECO:0000256" key="3">
    <source>
        <dbReference type="ARBA" id="ARBA00022519"/>
    </source>
</evidence>
<evidence type="ECO:0000256" key="7">
    <source>
        <dbReference type="SAM" id="MobiDB-lite"/>
    </source>
</evidence>
<evidence type="ECO:0000256" key="4">
    <source>
        <dbReference type="ARBA" id="ARBA00022692"/>
    </source>
</evidence>
<dbReference type="EMBL" id="JARHUD010000007">
    <property type="protein sequence ID" value="MDF2096697.1"/>
    <property type="molecule type" value="Genomic_DNA"/>
</dbReference>
<dbReference type="Pfam" id="PF01694">
    <property type="entry name" value="Rhomboid"/>
    <property type="match status" value="1"/>
</dbReference>
<evidence type="ECO:0000256" key="8">
    <source>
        <dbReference type="SAM" id="Phobius"/>
    </source>
</evidence>
<feature type="compositionally biased region" description="Basic residues" evidence="7">
    <location>
        <begin position="249"/>
        <end position="259"/>
    </location>
</feature>
<keyword evidence="10" id="KW-0645">Protease</keyword>
<feature type="transmembrane region" description="Helical" evidence="8">
    <location>
        <begin position="136"/>
        <end position="155"/>
    </location>
</feature>
<keyword evidence="6 8" id="KW-0472">Membrane</keyword>
<dbReference type="GO" id="GO:0006508">
    <property type="term" value="P:proteolysis"/>
    <property type="evidence" value="ECO:0007669"/>
    <property type="project" value="UniProtKB-KW"/>
</dbReference>
<keyword evidence="2" id="KW-1003">Cell membrane</keyword>
<evidence type="ECO:0000256" key="6">
    <source>
        <dbReference type="ARBA" id="ARBA00023136"/>
    </source>
</evidence>
<dbReference type="SUPFAM" id="SSF144091">
    <property type="entry name" value="Rhomboid-like"/>
    <property type="match status" value="1"/>
</dbReference>
<dbReference type="GO" id="GO:0008233">
    <property type="term" value="F:peptidase activity"/>
    <property type="evidence" value="ECO:0007669"/>
    <property type="project" value="UniProtKB-KW"/>
</dbReference>
<keyword evidence="4 8" id="KW-0812">Transmembrane</keyword>
<reference evidence="10 11" key="1">
    <citation type="submission" date="2023-03" db="EMBL/GenBank/DDBJ databases">
        <title>Fodinicurvata sp. CAU 1616 isolated from sea sendiment.</title>
        <authorList>
            <person name="Kim W."/>
        </authorList>
    </citation>
    <scope>NUCLEOTIDE SEQUENCE [LARGE SCALE GENOMIC DNA]</scope>
    <source>
        <strain evidence="10 11">CAU 1616</strain>
    </source>
</reference>
<evidence type="ECO:0000256" key="2">
    <source>
        <dbReference type="ARBA" id="ARBA00022475"/>
    </source>
</evidence>
<organism evidence="10 11">
    <name type="scientific">Aquibaculum arenosum</name>
    <dbReference type="NCBI Taxonomy" id="3032591"/>
    <lineage>
        <taxon>Bacteria</taxon>
        <taxon>Pseudomonadati</taxon>
        <taxon>Pseudomonadota</taxon>
        <taxon>Alphaproteobacteria</taxon>
        <taxon>Rhodospirillales</taxon>
        <taxon>Rhodovibrionaceae</taxon>
        <taxon>Aquibaculum</taxon>
    </lineage>
</organism>
<proteinExistence type="predicted"/>
<feature type="transmembrane region" description="Helical" evidence="8">
    <location>
        <begin position="198"/>
        <end position="217"/>
    </location>
</feature>
<evidence type="ECO:0000256" key="1">
    <source>
        <dbReference type="ARBA" id="ARBA00004141"/>
    </source>
</evidence>
<dbReference type="Gene3D" id="1.20.1540.10">
    <property type="entry name" value="Rhomboid-like"/>
    <property type="match status" value="1"/>
</dbReference>
<dbReference type="RefSeq" id="WP_275823408.1">
    <property type="nucleotide sequence ID" value="NZ_JARHUD010000007.1"/>
</dbReference>
<comment type="caution">
    <text evidence="10">The sequence shown here is derived from an EMBL/GenBank/DDBJ whole genome shotgun (WGS) entry which is preliminary data.</text>
</comment>
<feature type="transmembrane region" description="Helical" evidence="8">
    <location>
        <begin position="12"/>
        <end position="33"/>
    </location>
</feature>
<feature type="transmembrane region" description="Helical" evidence="8">
    <location>
        <begin position="112"/>
        <end position="130"/>
    </location>
</feature>
<accession>A0ABT5YP83</accession>
<feature type="transmembrane region" description="Helical" evidence="8">
    <location>
        <begin position="162"/>
        <end position="186"/>
    </location>
</feature>
<dbReference type="Proteomes" id="UP001215503">
    <property type="component" value="Unassembled WGS sequence"/>
</dbReference>
<feature type="domain" description="Peptidase S54 rhomboid" evidence="9">
    <location>
        <begin position="75"/>
        <end position="219"/>
    </location>
</feature>
<evidence type="ECO:0000259" key="9">
    <source>
        <dbReference type="Pfam" id="PF01694"/>
    </source>
</evidence>
<dbReference type="InterPro" id="IPR035952">
    <property type="entry name" value="Rhomboid-like_sf"/>
</dbReference>
<keyword evidence="11" id="KW-1185">Reference proteome</keyword>
<sequence>MAFLPLFDRNPRVFLAYPWVTWGMMAVCIYVFVQQTGSGQATYMDGIFGYGLIPAVLSGEAHLSAELAGAPSLLTPITYQFLHGSWMHLIGNMLFLFVFGDNVEDAMGHLRFLAFYLICGVAAALVHFVAFPGSTVPVVGASGAVSGVLGAYLLLHPRAKVLVPIIIIPLFLPAWLLLIFWFGFQVIGAQGGPEADGIAWWAHIGGFLVGMVLVIFFRRRTVPLFGSGEPPKGLRLRSAAERNRAGQSRNRKTKKRPWG</sequence>
<feature type="transmembrane region" description="Helical" evidence="8">
    <location>
        <begin position="81"/>
        <end position="100"/>
    </location>
</feature>
<keyword evidence="10" id="KW-0378">Hydrolase</keyword>
<keyword evidence="5 8" id="KW-1133">Transmembrane helix</keyword>
<evidence type="ECO:0000313" key="10">
    <source>
        <dbReference type="EMBL" id="MDF2096697.1"/>
    </source>
</evidence>
<keyword evidence="3" id="KW-0997">Cell inner membrane</keyword>
<feature type="region of interest" description="Disordered" evidence="7">
    <location>
        <begin position="235"/>
        <end position="259"/>
    </location>
</feature>